<dbReference type="EMBL" id="REGN01000864">
    <property type="protein sequence ID" value="RNA38496.1"/>
    <property type="molecule type" value="Genomic_DNA"/>
</dbReference>
<organism evidence="1 2">
    <name type="scientific">Brachionus plicatilis</name>
    <name type="common">Marine rotifer</name>
    <name type="synonym">Brachionus muelleri</name>
    <dbReference type="NCBI Taxonomy" id="10195"/>
    <lineage>
        <taxon>Eukaryota</taxon>
        <taxon>Metazoa</taxon>
        <taxon>Spiralia</taxon>
        <taxon>Gnathifera</taxon>
        <taxon>Rotifera</taxon>
        <taxon>Eurotatoria</taxon>
        <taxon>Monogononta</taxon>
        <taxon>Pseudotrocha</taxon>
        <taxon>Ploima</taxon>
        <taxon>Brachionidae</taxon>
        <taxon>Brachionus</taxon>
    </lineage>
</organism>
<keyword evidence="2" id="KW-1185">Reference proteome</keyword>
<evidence type="ECO:0000313" key="2">
    <source>
        <dbReference type="Proteomes" id="UP000276133"/>
    </source>
</evidence>
<reference evidence="1 2" key="1">
    <citation type="journal article" date="2018" name="Sci. Rep.">
        <title>Genomic signatures of local adaptation to the degree of environmental predictability in rotifers.</title>
        <authorList>
            <person name="Franch-Gras L."/>
            <person name="Hahn C."/>
            <person name="Garcia-Roger E.M."/>
            <person name="Carmona M.J."/>
            <person name="Serra M."/>
            <person name="Gomez A."/>
        </authorList>
    </citation>
    <scope>NUCLEOTIDE SEQUENCE [LARGE SCALE GENOMIC DNA]</scope>
    <source>
        <strain evidence="1">HYR1</strain>
    </source>
</reference>
<protein>
    <submittedName>
        <fullName evidence="1">Uncharacterized protein</fullName>
    </submittedName>
</protein>
<sequence length="63" mass="7256">PKTPKCCPINKEDRLKGQIEVSDQIIRSKRPLIFLSLKGHFKILNMKLNLTWHVNAVLEHAHG</sequence>
<accession>A0A3M7SRW9</accession>
<feature type="non-terminal residue" evidence="1">
    <location>
        <position position="1"/>
    </location>
</feature>
<dbReference type="AlphaFoldDB" id="A0A3M7SRW9"/>
<comment type="caution">
    <text evidence="1">The sequence shown here is derived from an EMBL/GenBank/DDBJ whole genome shotgun (WGS) entry which is preliminary data.</text>
</comment>
<gene>
    <name evidence="1" type="ORF">BpHYR1_002830</name>
</gene>
<name>A0A3M7SRW9_BRAPC</name>
<proteinExistence type="predicted"/>
<evidence type="ECO:0000313" key="1">
    <source>
        <dbReference type="EMBL" id="RNA38496.1"/>
    </source>
</evidence>
<dbReference type="Proteomes" id="UP000276133">
    <property type="component" value="Unassembled WGS sequence"/>
</dbReference>